<evidence type="ECO:0000313" key="6">
    <source>
        <dbReference type="EMBL" id="KAF7346179.1"/>
    </source>
</evidence>
<keyword evidence="2" id="KW-0808">Transferase</keyword>
<keyword evidence="4" id="KW-0472">Membrane</keyword>
<keyword evidence="4" id="KW-1133">Transmembrane helix</keyword>
<evidence type="ECO:0000256" key="4">
    <source>
        <dbReference type="SAM" id="Phobius"/>
    </source>
</evidence>
<name>A0A8H7CQ79_9AGAR</name>
<evidence type="ECO:0000256" key="2">
    <source>
        <dbReference type="ARBA" id="ARBA00022679"/>
    </source>
</evidence>
<dbReference type="PANTHER" id="PTHR12203:SF35">
    <property type="entry name" value="PROTEIN O-GLUCOSYLTRANSFERASE 1"/>
    <property type="match status" value="1"/>
</dbReference>
<dbReference type="GO" id="GO:0016740">
    <property type="term" value="F:transferase activity"/>
    <property type="evidence" value="ECO:0007669"/>
    <property type="project" value="UniProtKB-KW"/>
</dbReference>
<dbReference type="Proteomes" id="UP000623467">
    <property type="component" value="Unassembled WGS sequence"/>
</dbReference>
<proteinExistence type="inferred from homology"/>
<keyword evidence="4" id="KW-0812">Transmembrane</keyword>
<evidence type="ECO:0000256" key="1">
    <source>
        <dbReference type="ARBA" id="ARBA00010118"/>
    </source>
</evidence>
<dbReference type="AlphaFoldDB" id="A0A8H7CQ79"/>
<gene>
    <name evidence="6" type="ORF">MSAN_01844700</name>
</gene>
<dbReference type="PANTHER" id="PTHR12203">
    <property type="entry name" value="KDEL LYS-ASP-GLU-LEU CONTAINING - RELATED"/>
    <property type="match status" value="1"/>
</dbReference>
<organism evidence="6 7">
    <name type="scientific">Mycena sanguinolenta</name>
    <dbReference type="NCBI Taxonomy" id="230812"/>
    <lineage>
        <taxon>Eukaryota</taxon>
        <taxon>Fungi</taxon>
        <taxon>Dikarya</taxon>
        <taxon>Basidiomycota</taxon>
        <taxon>Agaricomycotina</taxon>
        <taxon>Agaricomycetes</taxon>
        <taxon>Agaricomycetidae</taxon>
        <taxon>Agaricales</taxon>
        <taxon>Marasmiineae</taxon>
        <taxon>Mycenaceae</taxon>
        <taxon>Mycena</taxon>
    </lineage>
</organism>
<dbReference type="Pfam" id="PF05686">
    <property type="entry name" value="Glyco_transf_90"/>
    <property type="match status" value="1"/>
</dbReference>
<evidence type="ECO:0000313" key="7">
    <source>
        <dbReference type="Proteomes" id="UP000623467"/>
    </source>
</evidence>
<evidence type="ECO:0000256" key="3">
    <source>
        <dbReference type="SAM" id="MobiDB-lite"/>
    </source>
</evidence>
<dbReference type="InterPro" id="IPR006598">
    <property type="entry name" value="CAP10"/>
</dbReference>
<evidence type="ECO:0000259" key="5">
    <source>
        <dbReference type="SMART" id="SM00672"/>
    </source>
</evidence>
<comment type="similarity">
    <text evidence="1">Belongs to the glycosyltransferase 90 family.</text>
</comment>
<accession>A0A8H7CQ79</accession>
<protein>
    <submittedName>
        <fullName evidence="6">CAP10 domain-containing protein</fullName>
    </submittedName>
</protein>
<feature type="region of interest" description="Disordered" evidence="3">
    <location>
        <begin position="105"/>
        <end position="140"/>
    </location>
</feature>
<feature type="transmembrane region" description="Helical" evidence="4">
    <location>
        <begin position="148"/>
        <end position="169"/>
    </location>
</feature>
<sequence>MVAGFGLYSIGIRGDGYEMVATWARGSGSHLSPLVGRQGDTYADEVGSLVESAFTFPLVGRCAIFTGNPTPLALKRRAPIGVFRGTVERDMYKLQRLMSQVAGPSYERVPQSNGHDTSLLPTNDDEPPFTPNGTSRRSFRPKPTFRRLLLPLFFVLGLFAALAGIAYFMRSSNSDDTLPPPPIIPPDSSTGLATDPVASAHLDLDALFAGQSQTVSQAAARYSLKANRPPPPNFDKWFSFAKKNKCLIDEYTQIQRDFEPFYQLAEENPAHFADMIDRGRALMLQDSKGMTTINIKSGEVHMPGYGGTSFDNDWPKTIGKFASILPDMDFLLNGRDEPRVVFNYRDPAARKDAMVLKDPNPFHIAPRPTSEWFADKSGCSPLSSPMGFPTDGSADIAFLRSSSSSDFTTDLWPLLSMTKISPCFSDILFPGQYYYDASWWSGSFEHPNDVDWKDKTPKLYWRGMSNGGHILGQNYHKFPRFRIVDITRNHSDLIDAKMTKFAETHCTDDCDRNAIIEEYNIGGPAAPKEEIYKFKYLLDLDGNTFSGRYLGLLKSGSLVFKSTVFDEYFNEWIQPYKHYIPVLPDLSDIIEKVEWAIANDAEARRIQETGKAFAERVMRDEQNDCYFALVLLHWAQLQSYREHPPPKHDVV</sequence>
<comment type="caution">
    <text evidence="6">The sequence shown here is derived from an EMBL/GenBank/DDBJ whole genome shotgun (WGS) entry which is preliminary data.</text>
</comment>
<reference evidence="6" key="1">
    <citation type="submission" date="2020-05" db="EMBL/GenBank/DDBJ databases">
        <title>Mycena genomes resolve the evolution of fungal bioluminescence.</title>
        <authorList>
            <person name="Tsai I.J."/>
        </authorList>
    </citation>
    <scope>NUCLEOTIDE SEQUENCE</scope>
    <source>
        <strain evidence="6">160909Yilan</strain>
    </source>
</reference>
<dbReference type="EMBL" id="JACAZH010000019">
    <property type="protein sequence ID" value="KAF7346179.1"/>
    <property type="molecule type" value="Genomic_DNA"/>
</dbReference>
<dbReference type="SMART" id="SM00672">
    <property type="entry name" value="CAP10"/>
    <property type="match status" value="1"/>
</dbReference>
<feature type="compositionally biased region" description="Polar residues" evidence="3">
    <location>
        <begin position="110"/>
        <end position="121"/>
    </location>
</feature>
<dbReference type="OrthoDB" id="541052at2759"/>
<dbReference type="InterPro" id="IPR051091">
    <property type="entry name" value="O-Glucosyltr/Glycosyltrsf_90"/>
</dbReference>
<keyword evidence="7" id="KW-1185">Reference proteome</keyword>
<feature type="domain" description="Glycosyl transferase CAP10" evidence="5">
    <location>
        <begin position="392"/>
        <end position="641"/>
    </location>
</feature>